<reference evidence="8 9" key="1">
    <citation type="submission" date="2013-03" db="EMBL/GenBank/DDBJ databases">
        <title>The Genome Sequence of Exophiala aquamarina CBS 119918.</title>
        <authorList>
            <consortium name="The Broad Institute Genomics Platform"/>
            <person name="Cuomo C."/>
            <person name="de Hoog S."/>
            <person name="Gorbushina A."/>
            <person name="Walker B."/>
            <person name="Young S.K."/>
            <person name="Zeng Q."/>
            <person name="Gargeya S."/>
            <person name="Fitzgerald M."/>
            <person name="Haas B."/>
            <person name="Abouelleil A."/>
            <person name="Allen A.W."/>
            <person name="Alvarado L."/>
            <person name="Arachchi H.M."/>
            <person name="Berlin A.M."/>
            <person name="Chapman S.B."/>
            <person name="Gainer-Dewar J."/>
            <person name="Goldberg J."/>
            <person name="Griggs A."/>
            <person name="Gujja S."/>
            <person name="Hansen M."/>
            <person name="Howarth C."/>
            <person name="Imamovic A."/>
            <person name="Ireland A."/>
            <person name="Larimer J."/>
            <person name="McCowan C."/>
            <person name="Murphy C."/>
            <person name="Pearson M."/>
            <person name="Poon T.W."/>
            <person name="Priest M."/>
            <person name="Roberts A."/>
            <person name="Saif S."/>
            <person name="Shea T."/>
            <person name="Sisk P."/>
            <person name="Sykes S."/>
            <person name="Wortman J."/>
            <person name="Nusbaum C."/>
            <person name="Birren B."/>
        </authorList>
    </citation>
    <scope>NUCLEOTIDE SEQUENCE [LARGE SCALE GENOMIC DNA]</scope>
    <source>
        <strain evidence="8 9">CBS 119918</strain>
    </source>
</reference>
<dbReference type="PROSITE" id="PS00463">
    <property type="entry name" value="ZN2_CY6_FUNGAL_1"/>
    <property type="match status" value="1"/>
</dbReference>
<name>A0A072P9P6_9EURO</name>
<evidence type="ECO:0000256" key="2">
    <source>
        <dbReference type="ARBA" id="ARBA00023015"/>
    </source>
</evidence>
<dbReference type="InterPro" id="IPR050613">
    <property type="entry name" value="Sec_Metabolite_Reg"/>
</dbReference>
<evidence type="ECO:0000259" key="7">
    <source>
        <dbReference type="PROSITE" id="PS50048"/>
    </source>
</evidence>
<comment type="caution">
    <text evidence="8">The sequence shown here is derived from an EMBL/GenBank/DDBJ whole genome shotgun (WGS) entry which is preliminary data.</text>
</comment>
<keyword evidence="3" id="KW-0238">DNA-binding</keyword>
<dbReference type="OrthoDB" id="4159670at2759"/>
<evidence type="ECO:0000313" key="9">
    <source>
        <dbReference type="Proteomes" id="UP000027920"/>
    </source>
</evidence>
<dbReference type="AlphaFoldDB" id="A0A072P9P6"/>
<evidence type="ECO:0000256" key="4">
    <source>
        <dbReference type="ARBA" id="ARBA00023163"/>
    </source>
</evidence>
<dbReference type="RefSeq" id="XP_013259191.1">
    <property type="nucleotide sequence ID" value="XM_013403737.1"/>
</dbReference>
<feature type="region of interest" description="Disordered" evidence="6">
    <location>
        <begin position="753"/>
        <end position="778"/>
    </location>
</feature>
<evidence type="ECO:0000256" key="6">
    <source>
        <dbReference type="SAM" id="MobiDB-lite"/>
    </source>
</evidence>
<keyword evidence="4" id="KW-0804">Transcription</keyword>
<feature type="region of interest" description="Disordered" evidence="6">
    <location>
        <begin position="1"/>
        <end position="22"/>
    </location>
</feature>
<sequence length="1037" mass="115650">MSTSNPQSPRGAAATEKQKRRANSCLPCRESKSRCTGGIPCATCLKKRQKPRCVYRNLTPKEVEADELLENTLPEQEEDDLLAFACQQEPGINEDPGHTDDGTLVIPLGEFFGLFSLSRTVDEYRQSARSEGSTQDVVDSLLTTQALLAESTDRQSSSSLQPTVVQSAGAIETSRPLLSIDMDLQLPKHIRWLYSKYVSICQMLDTGRVTQGWTTFPSLMREVELCGMDQERTAEESTSSPEITEACRRLWWHLIDLDLRLSLLVGRKPHLHSNALRFPRPSFSGLKPDEKRLQQSKFDFIQFKMEVLTSINTDHTQATAVPEDRQPKQEVVLKKFERLQEKAPGPSQDGSKDIVHSLAVAEHQLDIHLFSIVFHHHLTRVTSLDQAQQPSGRDKPSAGHPKVVKSRNLRKQSSGKSQKDMFQSARRVMEIFDYIFISDTSRSALSWTQCFGAYLAAVILGIARLRQDVDLSTDSSRIQQTLKVFQELTSAVPALNIAQLVAGSLENLTIALDDLENGRDAPSKSEPLQMKRSPTMSGKPDASSSTARHKGTTDVESIDTSFQRPGKRPNPSGYDVDQHQDKRARFSTKVPPFDGCRPSVPDWSACQEHQYIQQGSSVSDIPMESFHDQSASASFDQPFPHSASTSFTGNEPMEYSNLEYGSSQDGSHHYSSVEPWYHPPMSIHPPMYDRLWQAQGASLTMVGDDGIQHSFYGNPSSMTMNAPHHLDQQLHSQQSMMLNAMGQMNAAHVHDGSLKDNSAIRGPTHTSLGPDQVQPPQNAFYGTVEETQYPAAQHPSSSPIIGNGLTPREGVFVYPADSSRRRSVADINQQQRGGWSVETPANYNDLQTRGKVKPSIDKSRSPPRDGILSPPSEAGPQSRRNSATPRQIGQQGMQASLTQHLDFSLDDYHPPMMLPGHAMHPEEYPGSRRASLARGLDVSMNEVNVNIPPQVNIISEQAAAWQSQRRTPASQTHFDTTDTISYDLEMTYNTQFHQHPHQQQQSLHHHYHHLHHEFPGPPGQIVTTGPYPGERRWWGSS</sequence>
<dbReference type="CDD" id="cd12148">
    <property type="entry name" value="fungal_TF_MHR"/>
    <property type="match status" value="1"/>
</dbReference>
<dbReference type="SUPFAM" id="SSF57701">
    <property type="entry name" value="Zn2/Cys6 DNA-binding domain"/>
    <property type="match status" value="1"/>
</dbReference>
<dbReference type="GO" id="GO:0000981">
    <property type="term" value="F:DNA-binding transcription factor activity, RNA polymerase II-specific"/>
    <property type="evidence" value="ECO:0007669"/>
    <property type="project" value="InterPro"/>
</dbReference>
<feature type="domain" description="Zn(2)-C6 fungal-type" evidence="7">
    <location>
        <begin position="24"/>
        <end position="55"/>
    </location>
</feature>
<dbReference type="GO" id="GO:0005634">
    <property type="term" value="C:nucleus"/>
    <property type="evidence" value="ECO:0007669"/>
    <property type="project" value="UniProtKB-SubCell"/>
</dbReference>
<dbReference type="HOGENOM" id="CLU_012076_0_0_1"/>
<evidence type="ECO:0000256" key="5">
    <source>
        <dbReference type="ARBA" id="ARBA00023242"/>
    </source>
</evidence>
<evidence type="ECO:0000313" key="8">
    <source>
        <dbReference type="EMBL" id="KEF56601.1"/>
    </source>
</evidence>
<dbReference type="PROSITE" id="PS50048">
    <property type="entry name" value="ZN2_CY6_FUNGAL_2"/>
    <property type="match status" value="1"/>
</dbReference>
<feature type="compositionally biased region" description="Polar residues" evidence="6">
    <location>
        <begin position="878"/>
        <end position="894"/>
    </location>
</feature>
<feature type="compositionally biased region" description="Basic and acidic residues" evidence="6">
    <location>
        <begin position="854"/>
        <end position="863"/>
    </location>
</feature>
<dbReference type="EMBL" id="AMGV01000005">
    <property type="protein sequence ID" value="KEF56601.1"/>
    <property type="molecule type" value="Genomic_DNA"/>
</dbReference>
<feature type="region of interest" description="Disordered" evidence="6">
    <location>
        <begin position="516"/>
        <end position="580"/>
    </location>
</feature>
<gene>
    <name evidence="8" type="ORF">A1O9_06790</name>
</gene>
<dbReference type="GO" id="GO:0003677">
    <property type="term" value="F:DNA binding"/>
    <property type="evidence" value="ECO:0007669"/>
    <property type="project" value="UniProtKB-KW"/>
</dbReference>
<feature type="compositionally biased region" description="Polar residues" evidence="6">
    <location>
        <begin position="532"/>
        <end position="546"/>
    </location>
</feature>
<keyword evidence="2" id="KW-0805">Transcription regulation</keyword>
<organism evidence="8 9">
    <name type="scientific">Exophiala aquamarina CBS 119918</name>
    <dbReference type="NCBI Taxonomy" id="1182545"/>
    <lineage>
        <taxon>Eukaryota</taxon>
        <taxon>Fungi</taxon>
        <taxon>Dikarya</taxon>
        <taxon>Ascomycota</taxon>
        <taxon>Pezizomycotina</taxon>
        <taxon>Eurotiomycetes</taxon>
        <taxon>Chaetothyriomycetidae</taxon>
        <taxon>Chaetothyriales</taxon>
        <taxon>Herpotrichiellaceae</taxon>
        <taxon>Exophiala</taxon>
    </lineage>
</organism>
<comment type="subcellular location">
    <subcellularLocation>
        <location evidence="1">Nucleus</location>
    </subcellularLocation>
</comment>
<keyword evidence="5" id="KW-0539">Nucleus</keyword>
<accession>A0A072P9P6</accession>
<proteinExistence type="predicted"/>
<evidence type="ECO:0000256" key="3">
    <source>
        <dbReference type="ARBA" id="ARBA00023125"/>
    </source>
</evidence>
<feature type="compositionally biased region" description="Polar residues" evidence="6">
    <location>
        <begin position="764"/>
        <end position="777"/>
    </location>
</feature>
<dbReference type="PANTHER" id="PTHR31001">
    <property type="entry name" value="UNCHARACTERIZED TRANSCRIPTIONAL REGULATORY PROTEIN"/>
    <property type="match status" value="1"/>
</dbReference>
<dbReference type="GeneID" id="25281705"/>
<feature type="region of interest" description="Disordered" evidence="6">
    <location>
        <begin position="817"/>
        <end position="894"/>
    </location>
</feature>
<dbReference type="InterPro" id="IPR001138">
    <property type="entry name" value="Zn2Cys6_DnaBD"/>
</dbReference>
<feature type="compositionally biased region" description="Polar residues" evidence="6">
    <location>
        <begin position="826"/>
        <end position="847"/>
    </location>
</feature>
<feature type="region of interest" description="Disordered" evidence="6">
    <location>
        <begin position="384"/>
        <end position="421"/>
    </location>
</feature>
<keyword evidence="9" id="KW-1185">Reference proteome</keyword>
<dbReference type="SMART" id="SM00066">
    <property type="entry name" value="GAL4"/>
    <property type="match status" value="1"/>
</dbReference>
<feature type="compositionally biased region" description="Polar residues" evidence="6">
    <location>
        <begin position="554"/>
        <end position="563"/>
    </location>
</feature>
<evidence type="ECO:0000256" key="1">
    <source>
        <dbReference type="ARBA" id="ARBA00004123"/>
    </source>
</evidence>
<dbReference type="InterPro" id="IPR036864">
    <property type="entry name" value="Zn2-C6_fun-type_DNA-bd_sf"/>
</dbReference>
<dbReference type="Proteomes" id="UP000027920">
    <property type="component" value="Unassembled WGS sequence"/>
</dbReference>
<protein>
    <recommendedName>
        <fullName evidence="7">Zn(2)-C6 fungal-type domain-containing protein</fullName>
    </recommendedName>
</protein>
<dbReference type="VEuPathDB" id="FungiDB:A1O9_06790"/>
<feature type="region of interest" description="Disordered" evidence="6">
    <location>
        <begin position="628"/>
        <end position="670"/>
    </location>
</feature>
<dbReference type="GO" id="GO:0008270">
    <property type="term" value="F:zinc ion binding"/>
    <property type="evidence" value="ECO:0007669"/>
    <property type="project" value="InterPro"/>
</dbReference>